<accession>A0ABQ6CXT4</accession>
<feature type="transmembrane region" description="Helical" evidence="10">
    <location>
        <begin position="445"/>
        <end position="462"/>
    </location>
</feature>
<keyword evidence="6 10" id="KW-1133">Transmembrane helix</keyword>
<dbReference type="HAMAP" id="MF_02078">
    <property type="entry name" value="MurJ_MviN"/>
    <property type="match status" value="1"/>
</dbReference>
<comment type="similarity">
    <text evidence="9 10 11">Belongs to the MurJ/MviN family.</text>
</comment>
<feature type="transmembrane region" description="Helical" evidence="10">
    <location>
        <begin position="482"/>
        <end position="502"/>
    </location>
</feature>
<evidence type="ECO:0000256" key="3">
    <source>
        <dbReference type="ARBA" id="ARBA00022692"/>
    </source>
</evidence>
<feature type="transmembrane region" description="Helical" evidence="10">
    <location>
        <begin position="162"/>
        <end position="180"/>
    </location>
</feature>
<dbReference type="PRINTS" id="PR01806">
    <property type="entry name" value="VIRFACTRMVIN"/>
</dbReference>
<keyword evidence="10 11" id="KW-0813">Transport</keyword>
<dbReference type="Pfam" id="PF03023">
    <property type="entry name" value="MurJ"/>
    <property type="match status" value="1"/>
</dbReference>
<feature type="transmembrane region" description="Helical" evidence="10">
    <location>
        <begin position="382"/>
        <end position="404"/>
    </location>
</feature>
<dbReference type="InterPro" id="IPR004268">
    <property type="entry name" value="MurJ"/>
</dbReference>
<name>A0ABQ6CXT4_9HYPH</name>
<proteinExistence type="inferred from homology"/>
<keyword evidence="4 10" id="KW-0133">Cell shape</keyword>
<dbReference type="EMBL" id="BSPC01000069">
    <property type="protein sequence ID" value="GLS23082.1"/>
    <property type="molecule type" value="Genomic_DNA"/>
</dbReference>
<evidence type="ECO:0000256" key="6">
    <source>
        <dbReference type="ARBA" id="ARBA00022989"/>
    </source>
</evidence>
<evidence type="ECO:0000313" key="13">
    <source>
        <dbReference type="Proteomes" id="UP001156882"/>
    </source>
</evidence>
<dbReference type="NCBIfam" id="TIGR01695">
    <property type="entry name" value="murJ_mviN"/>
    <property type="match status" value="1"/>
</dbReference>
<feature type="transmembrane region" description="Helical" evidence="10">
    <location>
        <begin position="186"/>
        <end position="210"/>
    </location>
</feature>
<dbReference type="RefSeq" id="WP_284316014.1">
    <property type="nucleotide sequence ID" value="NZ_BSPC01000069.1"/>
</dbReference>
<comment type="pathway">
    <text evidence="10">Cell wall biogenesis; peptidoglycan biosynthesis.</text>
</comment>
<dbReference type="PIRSF" id="PIRSF002869">
    <property type="entry name" value="MviN"/>
    <property type="match status" value="1"/>
</dbReference>
<gene>
    <name evidence="10" type="primary">murJ</name>
    <name evidence="12" type="ORF">GCM10007874_61020</name>
</gene>
<evidence type="ECO:0000256" key="10">
    <source>
        <dbReference type="HAMAP-Rule" id="MF_02078"/>
    </source>
</evidence>
<dbReference type="InterPro" id="IPR051050">
    <property type="entry name" value="Lipid_II_flippase_MurJ/MviN"/>
</dbReference>
<feature type="transmembrane region" description="Helical" evidence="10">
    <location>
        <begin position="88"/>
        <end position="111"/>
    </location>
</feature>
<feature type="transmembrane region" description="Helical" evidence="10">
    <location>
        <begin position="410"/>
        <end position="433"/>
    </location>
</feature>
<feature type="transmembrane region" description="Helical" evidence="10">
    <location>
        <begin position="230"/>
        <end position="254"/>
    </location>
</feature>
<organism evidence="12 13">
    <name type="scientific">Labrys miyagiensis</name>
    <dbReference type="NCBI Taxonomy" id="346912"/>
    <lineage>
        <taxon>Bacteria</taxon>
        <taxon>Pseudomonadati</taxon>
        <taxon>Pseudomonadota</taxon>
        <taxon>Alphaproteobacteria</taxon>
        <taxon>Hyphomicrobiales</taxon>
        <taxon>Xanthobacteraceae</taxon>
        <taxon>Labrys</taxon>
    </lineage>
</organism>
<evidence type="ECO:0000313" key="12">
    <source>
        <dbReference type="EMBL" id="GLS23082.1"/>
    </source>
</evidence>
<keyword evidence="10 11" id="KW-0961">Cell wall biogenesis/degradation</keyword>
<comment type="caution">
    <text evidence="12">The sequence shown here is derived from an EMBL/GenBank/DDBJ whole genome shotgun (WGS) entry which is preliminary data.</text>
</comment>
<evidence type="ECO:0000256" key="8">
    <source>
        <dbReference type="ARBA" id="ARBA00060041"/>
    </source>
</evidence>
<keyword evidence="10" id="KW-0997">Cell inner membrane</keyword>
<keyword evidence="3 10" id="KW-0812">Transmembrane</keyword>
<evidence type="ECO:0000256" key="5">
    <source>
        <dbReference type="ARBA" id="ARBA00022984"/>
    </source>
</evidence>
<comment type="subcellular location">
    <subcellularLocation>
        <location evidence="10">Cell inner membrane</location>
        <topology evidence="10">Multi-pass membrane protein</topology>
    </subcellularLocation>
    <subcellularLocation>
        <location evidence="1">Cell membrane</location>
        <topology evidence="1">Multi-pass membrane protein</topology>
    </subcellularLocation>
</comment>
<feature type="transmembrane region" description="Helical" evidence="10">
    <location>
        <begin position="349"/>
        <end position="370"/>
    </location>
</feature>
<dbReference type="Proteomes" id="UP001156882">
    <property type="component" value="Unassembled WGS sequence"/>
</dbReference>
<dbReference type="CDD" id="cd13123">
    <property type="entry name" value="MATE_MurJ_like"/>
    <property type="match status" value="1"/>
</dbReference>
<feature type="transmembrane region" description="Helical" evidence="10">
    <location>
        <begin position="274"/>
        <end position="292"/>
    </location>
</feature>
<feature type="transmembrane region" description="Helical" evidence="10">
    <location>
        <begin position="313"/>
        <end position="337"/>
    </location>
</feature>
<keyword evidence="5 10" id="KW-0573">Peptidoglycan synthesis</keyword>
<protein>
    <recommendedName>
        <fullName evidence="10">Probable lipid II flippase MurJ</fullName>
    </recommendedName>
</protein>
<dbReference type="PANTHER" id="PTHR47019:SF1">
    <property type="entry name" value="LIPID II FLIPPASE MURJ"/>
    <property type="match status" value="1"/>
</dbReference>
<keyword evidence="2 10" id="KW-1003">Cell membrane</keyword>
<keyword evidence="7 10" id="KW-0472">Membrane</keyword>
<evidence type="ECO:0000256" key="7">
    <source>
        <dbReference type="ARBA" id="ARBA00023136"/>
    </source>
</evidence>
<evidence type="ECO:0000256" key="11">
    <source>
        <dbReference type="PIRNR" id="PIRNR002869"/>
    </source>
</evidence>
<reference evidence="13" key="1">
    <citation type="journal article" date="2019" name="Int. J. Syst. Evol. Microbiol.">
        <title>The Global Catalogue of Microorganisms (GCM) 10K type strain sequencing project: providing services to taxonomists for standard genome sequencing and annotation.</title>
        <authorList>
            <consortium name="The Broad Institute Genomics Platform"/>
            <consortium name="The Broad Institute Genome Sequencing Center for Infectious Disease"/>
            <person name="Wu L."/>
            <person name="Ma J."/>
        </authorList>
    </citation>
    <scope>NUCLEOTIDE SEQUENCE [LARGE SCALE GENOMIC DNA]</scope>
    <source>
        <strain evidence="13">NBRC 101365</strain>
    </source>
</reference>
<feature type="transmembrane region" description="Helical" evidence="10">
    <location>
        <begin position="131"/>
        <end position="150"/>
    </location>
</feature>
<sequence length="514" mass="54189">MAFLRNAASVGFATLFSRILGFVRDTMVAAALGAGPAADAFVVAFRLPSLMRRLFAEGAVNTAFVPLHTEAEKRGEGQAFSDQVFTQVALIFFIVSALALLAMPLLIRVIAPGFTESGGRVDLAVSLSRITFTYCLTTALMVVASAMLNVNGRFTASAYAPALVNVVTIAGLLAAPLMGWRDEETLARMLAWTIFFGGIAQGALVFSVLWQSGLSLRLVRPRWNGAVRRFFLLALPGVVAAGVTQVNAFVGLVVASPDPGAVTWLYYADRVYQLPLGIVAVALGNALLPELARASAQGNIEAERTVFSRAAEFAAFLSLPAGLALMVLAGPIVSVLFERGAFNATDGAATALALAGFAAGLPAFAGAKVLQPLFFARTQMRLPFIVALIGMAADVALSVTLFPLWRQTGIAAAAAASGWINLILLALAAWRSGLLHVDAMALRRLPRLVLAAVLMTVALWVLRDWVEPWMGAGKSSLLRIGLLGALCGAGFGLYCGLAWILGATENPLRQLRGT</sequence>
<evidence type="ECO:0000256" key="2">
    <source>
        <dbReference type="ARBA" id="ARBA00022475"/>
    </source>
</evidence>
<dbReference type="PANTHER" id="PTHR47019">
    <property type="entry name" value="LIPID II FLIPPASE MURJ"/>
    <property type="match status" value="1"/>
</dbReference>
<evidence type="ECO:0000256" key="1">
    <source>
        <dbReference type="ARBA" id="ARBA00004651"/>
    </source>
</evidence>
<comment type="function">
    <text evidence="8 10 11">Involved in peptidoglycan biosynthesis. Transports lipid-linked peptidoglycan precursors from the inner to the outer leaflet of the cytoplasmic membrane.</text>
</comment>
<evidence type="ECO:0000256" key="9">
    <source>
        <dbReference type="ARBA" id="ARBA00061532"/>
    </source>
</evidence>
<keyword evidence="13" id="KW-1185">Reference proteome</keyword>
<evidence type="ECO:0000256" key="4">
    <source>
        <dbReference type="ARBA" id="ARBA00022960"/>
    </source>
</evidence>